<dbReference type="AlphaFoldDB" id="A0AAN7YXM7"/>
<organism evidence="5 6">
    <name type="scientific">Dictyostelium firmibasis</name>
    <dbReference type="NCBI Taxonomy" id="79012"/>
    <lineage>
        <taxon>Eukaryota</taxon>
        <taxon>Amoebozoa</taxon>
        <taxon>Evosea</taxon>
        <taxon>Eumycetozoa</taxon>
        <taxon>Dictyostelia</taxon>
        <taxon>Dictyosteliales</taxon>
        <taxon>Dictyosteliaceae</taxon>
        <taxon>Dictyostelium</taxon>
    </lineage>
</organism>
<evidence type="ECO:0000256" key="3">
    <source>
        <dbReference type="ARBA" id="ARBA00023274"/>
    </source>
</evidence>
<dbReference type="Pfam" id="PF00338">
    <property type="entry name" value="Ribosomal_S10"/>
    <property type="match status" value="1"/>
</dbReference>
<dbReference type="Proteomes" id="UP001344447">
    <property type="component" value="Unassembled WGS sequence"/>
</dbReference>
<comment type="similarity">
    <text evidence="1">Belongs to the universal ribosomal protein uS10 family.</text>
</comment>
<dbReference type="GO" id="GO:0003735">
    <property type="term" value="F:structural constituent of ribosome"/>
    <property type="evidence" value="ECO:0007669"/>
    <property type="project" value="InterPro"/>
</dbReference>
<dbReference type="InterPro" id="IPR036838">
    <property type="entry name" value="Ribosomal_uS10_dom_sf"/>
</dbReference>
<evidence type="ECO:0000256" key="2">
    <source>
        <dbReference type="ARBA" id="ARBA00022980"/>
    </source>
</evidence>
<dbReference type="GO" id="GO:0005840">
    <property type="term" value="C:ribosome"/>
    <property type="evidence" value="ECO:0007669"/>
    <property type="project" value="UniProtKB-KW"/>
</dbReference>
<reference evidence="5 6" key="1">
    <citation type="submission" date="2023-11" db="EMBL/GenBank/DDBJ databases">
        <title>Dfirmibasis_genome.</title>
        <authorList>
            <person name="Edelbroek B."/>
            <person name="Kjellin J."/>
            <person name="Jerlstrom-Hultqvist J."/>
            <person name="Soderbom F."/>
        </authorList>
    </citation>
    <scope>NUCLEOTIDE SEQUENCE [LARGE SCALE GENOMIC DNA]</scope>
    <source>
        <strain evidence="5 6">TNS-C-14</strain>
    </source>
</reference>
<dbReference type="EMBL" id="JAVFKY010000001">
    <property type="protein sequence ID" value="KAK5582441.1"/>
    <property type="molecule type" value="Genomic_DNA"/>
</dbReference>
<dbReference type="GO" id="GO:1990904">
    <property type="term" value="C:ribonucleoprotein complex"/>
    <property type="evidence" value="ECO:0007669"/>
    <property type="project" value="UniProtKB-KW"/>
</dbReference>
<proteinExistence type="inferred from homology"/>
<dbReference type="InterPro" id="IPR027486">
    <property type="entry name" value="Ribosomal_uS10_dom"/>
</dbReference>
<accession>A0AAN7YXM7</accession>
<comment type="caution">
    <text evidence="5">The sequence shown here is derived from an EMBL/GenBank/DDBJ whole genome shotgun (WGS) entry which is preliminary data.</text>
</comment>
<evidence type="ECO:0000259" key="4">
    <source>
        <dbReference type="SMART" id="SM01403"/>
    </source>
</evidence>
<dbReference type="GO" id="GO:0006412">
    <property type="term" value="P:translation"/>
    <property type="evidence" value="ECO:0007669"/>
    <property type="project" value="InterPro"/>
</dbReference>
<feature type="domain" description="Small ribosomal subunit protein uS10" evidence="4">
    <location>
        <begin position="16"/>
        <end position="114"/>
    </location>
</feature>
<protein>
    <recommendedName>
        <fullName evidence="4">Small ribosomal subunit protein uS10 domain-containing protein</fullName>
    </recommendedName>
</protein>
<dbReference type="HAMAP" id="MF_00508">
    <property type="entry name" value="Ribosomal_uS10"/>
    <property type="match status" value="1"/>
</dbReference>
<dbReference type="Gene3D" id="3.30.70.600">
    <property type="entry name" value="Ribosomal protein S10 domain"/>
    <property type="match status" value="1"/>
</dbReference>
<evidence type="ECO:0000313" key="6">
    <source>
        <dbReference type="Proteomes" id="UP001344447"/>
    </source>
</evidence>
<keyword evidence="3" id="KW-0687">Ribonucleoprotein</keyword>
<evidence type="ECO:0000313" key="5">
    <source>
        <dbReference type="EMBL" id="KAK5582441.1"/>
    </source>
</evidence>
<dbReference type="SUPFAM" id="SSF54999">
    <property type="entry name" value="Ribosomal protein S10"/>
    <property type="match status" value="1"/>
</dbReference>
<gene>
    <name evidence="5" type="ORF">RB653_004026</name>
</gene>
<keyword evidence="6" id="KW-1185">Reference proteome</keyword>
<evidence type="ECO:0000256" key="1">
    <source>
        <dbReference type="ARBA" id="ARBA00007102"/>
    </source>
</evidence>
<sequence length="131" mass="14755">MSVTQTIIGGGRKVVSFNLQGIDKVLPYIAKRIAWAAKLSGIKTVGPLPLPSTSKQWTVNKSPHTDKNSRDQYEMKVNKRLVQIDAPIQTADMFVKFVQNKLPPISATVDIKIEERVYHPSEDYYSNKRIA</sequence>
<name>A0AAN7YXM7_9MYCE</name>
<dbReference type="PANTHER" id="PTHR11700">
    <property type="entry name" value="30S RIBOSOMAL PROTEIN S10 FAMILY MEMBER"/>
    <property type="match status" value="1"/>
</dbReference>
<dbReference type="InterPro" id="IPR001848">
    <property type="entry name" value="Ribosomal_uS10"/>
</dbReference>
<dbReference type="PRINTS" id="PR00971">
    <property type="entry name" value="RIBOSOMALS10"/>
</dbReference>
<dbReference type="SMART" id="SM01403">
    <property type="entry name" value="Ribosomal_S10"/>
    <property type="match status" value="1"/>
</dbReference>
<keyword evidence="2" id="KW-0689">Ribosomal protein</keyword>